<proteinExistence type="predicted"/>
<feature type="transmembrane region" description="Helical" evidence="2">
    <location>
        <begin position="142"/>
        <end position="164"/>
    </location>
</feature>
<gene>
    <name evidence="3" type="ORF">DMB84_019565</name>
</gene>
<evidence type="ECO:0000256" key="2">
    <source>
        <dbReference type="SAM" id="Phobius"/>
    </source>
</evidence>
<evidence type="ECO:0008006" key="5">
    <source>
        <dbReference type="Google" id="ProtNLM"/>
    </source>
</evidence>
<keyword evidence="2" id="KW-0812">Transmembrane</keyword>
<comment type="caution">
    <text evidence="3">The sequence shown here is derived from an EMBL/GenBank/DDBJ whole genome shotgun (WGS) entry which is preliminary data.</text>
</comment>
<protein>
    <recommendedName>
        <fullName evidence="5">DUF2335 domain-containing protein</fullName>
    </recommendedName>
</protein>
<feature type="region of interest" description="Disordered" evidence="1">
    <location>
        <begin position="30"/>
        <end position="61"/>
    </location>
</feature>
<reference evidence="3 4" key="1">
    <citation type="submission" date="2018-11" db="EMBL/GenBank/DDBJ databases">
        <title>Draft genome sequences of proposed Pectobacterium aquaticum sp. nov. isolated in France from fresh water.</title>
        <authorList>
            <person name="Pedron J."/>
            <person name="Barny M.A."/>
        </authorList>
    </citation>
    <scope>NUCLEOTIDE SEQUENCE [LARGE SCALE GENOMIC DNA]</scope>
    <source>
        <strain evidence="3 4">A127-S21-F16</strain>
    </source>
</reference>
<name>A0AA93AK66_9GAMM</name>
<feature type="transmembrane region" description="Helical" evidence="2">
    <location>
        <begin position="113"/>
        <end position="130"/>
    </location>
</feature>
<accession>A0AA93AK66</accession>
<organism evidence="3 4">
    <name type="scientific">Pectobacterium aquaticum</name>
    <dbReference type="NCBI Taxonomy" id="2204145"/>
    <lineage>
        <taxon>Bacteria</taxon>
        <taxon>Pseudomonadati</taxon>
        <taxon>Pseudomonadota</taxon>
        <taxon>Gammaproteobacteria</taxon>
        <taxon>Enterobacterales</taxon>
        <taxon>Pectobacteriaceae</taxon>
        <taxon>Pectobacterium</taxon>
    </lineage>
</organism>
<keyword evidence="2" id="KW-0472">Membrane</keyword>
<sequence>MSESSKNTLSEEIKTTERIVTNIAELNSGASLQFGDLPEPPPPIQGPQQQNTQTDCEEESSTDEIQDVWLASLNGRVRLLEANAKAAIQHAEADGTLTDNALRKEMADKTFSFMERWCCFVALILFIYLAKHDGDPPKEIILALLGTCTVSIIGLVGFVVSGLFKSKSK</sequence>
<dbReference type="AlphaFoldDB" id="A0AA93AK66"/>
<evidence type="ECO:0000313" key="3">
    <source>
        <dbReference type="EMBL" id="RRO12249.1"/>
    </source>
</evidence>
<keyword evidence="2" id="KW-1133">Transmembrane helix</keyword>
<evidence type="ECO:0000313" key="4">
    <source>
        <dbReference type="Proteomes" id="UP000256540"/>
    </source>
</evidence>
<dbReference type="EMBL" id="QHJS02000094">
    <property type="protein sequence ID" value="RRO12249.1"/>
    <property type="molecule type" value="Genomic_DNA"/>
</dbReference>
<evidence type="ECO:0000256" key="1">
    <source>
        <dbReference type="SAM" id="MobiDB-lite"/>
    </source>
</evidence>
<dbReference type="RefSeq" id="WP_116167224.1">
    <property type="nucleotide sequence ID" value="NZ_QHJS02000094.1"/>
</dbReference>
<dbReference type="Proteomes" id="UP000256540">
    <property type="component" value="Unassembled WGS sequence"/>
</dbReference>